<sequence>MEFEDIDGMMDEFTINMQWVVDVLASIRIVYVKETHYPWITYNIKLLMRRRDEAQVRAKRTNLESRLNYYRDLKYQVVQAISREKSA</sequence>
<name>A0AAU9URL3_EUPED</name>
<evidence type="ECO:0000313" key="1">
    <source>
        <dbReference type="EMBL" id="CAH2100727.1"/>
    </source>
</evidence>
<dbReference type="Proteomes" id="UP001153954">
    <property type="component" value="Unassembled WGS sequence"/>
</dbReference>
<protein>
    <submittedName>
        <fullName evidence="1">Uncharacterized protein</fullName>
    </submittedName>
</protein>
<dbReference type="AlphaFoldDB" id="A0AAU9URL3"/>
<dbReference type="EMBL" id="CAKOGL010000023">
    <property type="protein sequence ID" value="CAH2100727.1"/>
    <property type="molecule type" value="Genomic_DNA"/>
</dbReference>
<comment type="caution">
    <text evidence="1">The sequence shown here is derived from an EMBL/GenBank/DDBJ whole genome shotgun (WGS) entry which is preliminary data.</text>
</comment>
<accession>A0AAU9URL3</accession>
<organism evidence="1 2">
    <name type="scientific">Euphydryas editha</name>
    <name type="common">Edith's checkerspot</name>
    <dbReference type="NCBI Taxonomy" id="104508"/>
    <lineage>
        <taxon>Eukaryota</taxon>
        <taxon>Metazoa</taxon>
        <taxon>Ecdysozoa</taxon>
        <taxon>Arthropoda</taxon>
        <taxon>Hexapoda</taxon>
        <taxon>Insecta</taxon>
        <taxon>Pterygota</taxon>
        <taxon>Neoptera</taxon>
        <taxon>Endopterygota</taxon>
        <taxon>Lepidoptera</taxon>
        <taxon>Glossata</taxon>
        <taxon>Ditrysia</taxon>
        <taxon>Papilionoidea</taxon>
        <taxon>Nymphalidae</taxon>
        <taxon>Nymphalinae</taxon>
        <taxon>Euphydryas</taxon>
    </lineage>
</organism>
<reference evidence="1" key="1">
    <citation type="submission" date="2022-03" db="EMBL/GenBank/DDBJ databases">
        <authorList>
            <person name="Tunstrom K."/>
        </authorList>
    </citation>
    <scope>NUCLEOTIDE SEQUENCE</scope>
</reference>
<proteinExistence type="predicted"/>
<keyword evidence="2" id="KW-1185">Reference proteome</keyword>
<evidence type="ECO:0000313" key="2">
    <source>
        <dbReference type="Proteomes" id="UP001153954"/>
    </source>
</evidence>
<gene>
    <name evidence="1" type="ORF">EEDITHA_LOCUS15553</name>
</gene>